<keyword evidence="2" id="KW-1185">Reference proteome</keyword>
<reference evidence="1 2" key="1">
    <citation type="submission" date="2024-09" db="EMBL/GenBank/DDBJ databases">
        <title>Chromosome-scale assembly of Riccia fluitans.</title>
        <authorList>
            <person name="Paukszto L."/>
            <person name="Sawicki J."/>
            <person name="Karawczyk K."/>
            <person name="Piernik-Szablinska J."/>
            <person name="Szczecinska M."/>
            <person name="Mazdziarz M."/>
        </authorList>
    </citation>
    <scope>NUCLEOTIDE SEQUENCE [LARGE SCALE GENOMIC DNA]</scope>
    <source>
        <strain evidence="1">Rf_01</strain>
        <tissue evidence="1">Aerial parts of the thallus</tissue>
    </source>
</reference>
<sequence>MDRTTRIGHGVSENVFLVGFVDHSLTKILGAHDVVFYMAKHMKDLSGISGYDEAMKEMSTLPISHPAVVAPMA</sequence>
<evidence type="ECO:0000313" key="2">
    <source>
        <dbReference type="Proteomes" id="UP001605036"/>
    </source>
</evidence>
<accession>A0ABD1YXR3</accession>
<dbReference type="Proteomes" id="UP001605036">
    <property type="component" value="Unassembled WGS sequence"/>
</dbReference>
<gene>
    <name evidence="1" type="ORF">R1flu_006782</name>
</gene>
<dbReference type="AlphaFoldDB" id="A0ABD1YXR3"/>
<name>A0ABD1YXR3_9MARC</name>
<proteinExistence type="predicted"/>
<protein>
    <submittedName>
        <fullName evidence="1">Uncharacterized protein</fullName>
    </submittedName>
</protein>
<comment type="caution">
    <text evidence="1">The sequence shown here is derived from an EMBL/GenBank/DDBJ whole genome shotgun (WGS) entry which is preliminary data.</text>
</comment>
<evidence type="ECO:0000313" key="1">
    <source>
        <dbReference type="EMBL" id="KAL2635303.1"/>
    </source>
</evidence>
<organism evidence="1 2">
    <name type="scientific">Riccia fluitans</name>
    <dbReference type="NCBI Taxonomy" id="41844"/>
    <lineage>
        <taxon>Eukaryota</taxon>
        <taxon>Viridiplantae</taxon>
        <taxon>Streptophyta</taxon>
        <taxon>Embryophyta</taxon>
        <taxon>Marchantiophyta</taxon>
        <taxon>Marchantiopsida</taxon>
        <taxon>Marchantiidae</taxon>
        <taxon>Marchantiales</taxon>
        <taxon>Ricciaceae</taxon>
        <taxon>Riccia</taxon>
    </lineage>
</organism>
<dbReference type="EMBL" id="JBHFFA010000003">
    <property type="protein sequence ID" value="KAL2635303.1"/>
    <property type="molecule type" value="Genomic_DNA"/>
</dbReference>